<accession>A0ABV3Y3B4</accession>
<protein>
    <recommendedName>
        <fullName evidence="3">Core-binding (CB) domain-containing protein</fullName>
    </recommendedName>
</protein>
<comment type="caution">
    <text evidence="1">The sequence shown here is derived from an EMBL/GenBank/DDBJ whole genome shotgun (WGS) entry which is preliminary data.</text>
</comment>
<gene>
    <name evidence="1" type="ORF">AB6A68_09235</name>
</gene>
<reference evidence="1 2" key="1">
    <citation type="submission" date="2024-07" db="EMBL/GenBank/DDBJ databases">
        <title>Draft Genome Sequence of Ferrimicrobium acidiphilum Strain YE2023, Isolated from a Pulp of Bioleach Reactor.</title>
        <authorList>
            <person name="Elkina Y.A."/>
            <person name="Bulaeva A.G."/>
            <person name="Beletsky A.V."/>
            <person name="Mardanov A.V."/>
        </authorList>
    </citation>
    <scope>NUCLEOTIDE SEQUENCE [LARGE SCALE GENOMIC DNA]</scope>
    <source>
        <strain evidence="1 2">YE2023</strain>
    </source>
</reference>
<dbReference type="Proteomes" id="UP001560267">
    <property type="component" value="Unassembled WGS sequence"/>
</dbReference>
<proteinExistence type="predicted"/>
<dbReference type="EMBL" id="JBFSHR010000032">
    <property type="protein sequence ID" value="MEX6430020.1"/>
    <property type="molecule type" value="Genomic_DNA"/>
</dbReference>
<dbReference type="RefSeq" id="WP_298383344.1">
    <property type="nucleotide sequence ID" value="NZ_JBFSHR010000032.1"/>
</dbReference>
<evidence type="ECO:0008006" key="3">
    <source>
        <dbReference type="Google" id="ProtNLM"/>
    </source>
</evidence>
<evidence type="ECO:0000313" key="2">
    <source>
        <dbReference type="Proteomes" id="UP001560267"/>
    </source>
</evidence>
<evidence type="ECO:0000313" key="1">
    <source>
        <dbReference type="EMBL" id="MEX6430020.1"/>
    </source>
</evidence>
<keyword evidence="2" id="KW-1185">Reference proteome</keyword>
<organism evidence="1 2">
    <name type="scientific">Ferrimicrobium acidiphilum</name>
    <dbReference type="NCBI Taxonomy" id="121039"/>
    <lineage>
        <taxon>Bacteria</taxon>
        <taxon>Bacillati</taxon>
        <taxon>Actinomycetota</taxon>
        <taxon>Acidimicrobiia</taxon>
        <taxon>Acidimicrobiales</taxon>
        <taxon>Acidimicrobiaceae</taxon>
        <taxon>Ferrimicrobium</taxon>
    </lineage>
</organism>
<name>A0ABV3Y3B4_9ACTN</name>
<sequence>MGEAATIDTVLEAFLEDQRRRLSARTMRNYDDIISLLRHSLNGYAYMDLDEADLKRFEAAMDDGDDEAFCHLFGPEYILGHLGEFLGYFMIRKVMGSQDLLRAAGTVTKKLATWLYEQGYVNEAERDAARDEGGQAARDLPRAEQLANLLYDQSRSALAFDPDVLGEDSIVEGCLTIERIEPGALYFADGIGPVAVSEQASALAEVDWDVNITLAHVDGAWRVLEVGNVYPL</sequence>